<gene>
    <name evidence="2" type="ORF">BJI69_13735</name>
</gene>
<accession>A0A0G9HGC7</accession>
<dbReference type="KEGG" id="lrz:BJI69_13735"/>
<reference evidence="3" key="1">
    <citation type="submission" date="2016-09" db="EMBL/GenBank/DDBJ databases">
        <authorList>
            <person name="Lysoe E."/>
        </authorList>
    </citation>
    <scope>NUCLEOTIDE SEQUENCE [LARGE SCALE GENOMIC DNA]</scope>
    <source>
        <strain evidence="3">LJ96T</strain>
    </source>
</reference>
<feature type="region of interest" description="Disordered" evidence="1">
    <location>
        <begin position="26"/>
        <end position="48"/>
    </location>
</feature>
<feature type="compositionally biased region" description="Low complexity" evidence="1">
    <location>
        <begin position="26"/>
        <end position="46"/>
    </location>
</feature>
<dbReference type="EMBL" id="CP017480">
    <property type="protein sequence ID" value="APG04848.1"/>
    <property type="molecule type" value="Genomic_DNA"/>
</dbReference>
<evidence type="ECO:0000313" key="3">
    <source>
        <dbReference type="Proteomes" id="UP000182987"/>
    </source>
</evidence>
<keyword evidence="3" id="KW-1185">Reference proteome</keyword>
<dbReference type="Proteomes" id="UP000182987">
    <property type="component" value="Chromosome"/>
</dbReference>
<dbReference type="AlphaFoldDB" id="A0A0G9HGC7"/>
<evidence type="ECO:0000313" key="2">
    <source>
        <dbReference type="EMBL" id="APG04848.1"/>
    </source>
</evidence>
<name>A0A0G9HGC7_9GAMM</name>
<dbReference type="PROSITE" id="PS51257">
    <property type="entry name" value="PROKAR_LIPOPROTEIN"/>
    <property type="match status" value="1"/>
</dbReference>
<organism evidence="2 3">
    <name type="scientific">Luteibacter rhizovicinus DSM 16549</name>
    <dbReference type="NCBI Taxonomy" id="1440763"/>
    <lineage>
        <taxon>Bacteria</taxon>
        <taxon>Pseudomonadati</taxon>
        <taxon>Pseudomonadota</taxon>
        <taxon>Gammaproteobacteria</taxon>
        <taxon>Lysobacterales</taxon>
        <taxon>Rhodanobacteraceae</taxon>
        <taxon>Luteibacter</taxon>
    </lineage>
</organism>
<dbReference type="OrthoDB" id="7068850at2"/>
<evidence type="ECO:0000256" key="1">
    <source>
        <dbReference type="SAM" id="MobiDB-lite"/>
    </source>
</evidence>
<dbReference type="PATRIC" id="fig|1440763.5.peg.3106"/>
<dbReference type="RefSeq" id="WP_046966133.1">
    <property type="nucleotide sequence ID" value="NZ_CP017480.1"/>
</dbReference>
<protein>
    <submittedName>
        <fullName evidence="2">Uncharacterized protein</fullName>
    </submittedName>
</protein>
<dbReference type="STRING" id="1440763.BJI69_13735"/>
<proteinExistence type="predicted"/>
<sequence>MRASSGWVIAVALAVTACSHHEPDTSSVGAATAASAPPVHSAAPSTGAPTVTAAERPFDTYLKPDSDGLQWVAIYYAVSSGPVDYSAMAGRLDPAYQKATDAFVRKDALTAFQGRLDQAIATAKASPYVQLPPVMTRMPGYDVDHARYDFTDLIGADHGMHVAEGAASVRFAASPALTMYAPATETAARDLEHTLSTNPLSRQILLTVYGKVVGGTLMGGTPQLTVVPSRVVIENTYADGHTTPLLTATVP</sequence>